<dbReference type="Proteomes" id="UP001220064">
    <property type="component" value="Chromosome"/>
</dbReference>
<proteinExistence type="predicted"/>
<dbReference type="RefSeq" id="WP_022862709.1">
    <property type="nucleotide sequence ID" value="NZ_ATVG01000003.1"/>
</dbReference>
<dbReference type="NCBIfam" id="TIGR03931">
    <property type="entry name" value="T7SS_Rv3446c"/>
    <property type="match status" value="1"/>
</dbReference>
<sequence>MTATRTTTLTVTVMDAATIYEGPESVYRYDLPGSGIVDGWALGGAIDQARKLMGAQWPAVTITVIADPSGTAFSEEAAQILRRQFALSDAEVRDEQGATGSPQFPDTTVFAAVTDSDIAGEDAALGDAPPQPATHTTDRATGSPRHRLESPSRSEIDTETGVGTVAAPSGQPRLAQCRSAQGRHAKKHPPIHNFEPLNYLDPFHGVIAAVVLVVIGVCWWTLRGTGSDIEASVDPAASAVADEASAKDAPTEEAFQFPTSFPAIGEEGEKGEEPDTEDFPDQDKHRGGIPARETTVGPVVVKLPEGFTTSEEDGVFTATGKDPNLRILIAADPMFSVPQDALYAQLREEIEADEGLDKPFERDGRFLYSEDPGDGSAVEWTTWVEGDHQLSVGCHSREEPTTIQKAACRMAVESATLVDAA</sequence>
<accession>A0ABY7U5A6</accession>
<feature type="region of interest" description="Disordered" evidence="1">
    <location>
        <begin position="262"/>
        <end position="291"/>
    </location>
</feature>
<reference evidence="2 3" key="1">
    <citation type="submission" date="2020-10" db="EMBL/GenBank/DDBJ databases">
        <title>Complete genome sequence of Corynebacterium massiliense DSM 45435, type strain of Corynebacterium massiliense.</title>
        <authorList>
            <person name="Busche T."/>
            <person name="Kalinowski J."/>
            <person name="Ruckert C."/>
        </authorList>
    </citation>
    <scope>NUCLEOTIDE SEQUENCE [LARGE SCALE GENOMIC DNA]</scope>
    <source>
        <strain evidence="2 3">DSM 45435</strain>
    </source>
</reference>
<dbReference type="InterPro" id="IPR023840">
    <property type="entry name" value="T7SS_Rv3446c"/>
</dbReference>
<keyword evidence="3" id="KW-1185">Reference proteome</keyword>
<gene>
    <name evidence="2" type="ORF">CMASS_01980</name>
</gene>
<evidence type="ECO:0000313" key="2">
    <source>
        <dbReference type="EMBL" id="WCZ31855.1"/>
    </source>
</evidence>
<evidence type="ECO:0000313" key="3">
    <source>
        <dbReference type="Proteomes" id="UP001220064"/>
    </source>
</evidence>
<evidence type="ECO:0000256" key="1">
    <source>
        <dbReference type="SAM" id="MobiDB-lite"/>
    </source>
</evidence>
<organism evidence="2 3">
    <name type="scientific">Corynebacterium massiliense DSM 45435</name>
    <dbReference type="NCBI Taxonomy" id="1121364"/>
    <lineage>
        <taxon>Bacteria</taxon>
        <taxon>Bacillati</taxon>
        <taxon>Actinomycetota</taxon>
        <taxon>Actinomycetes</taxon>
        <taxon>Mycobacteriales</taxon>
        <taxon>Corynebacteriaceae</taxon>
        <taxon>Corynebacterium</taxon>
    </lineage>
</organism>
<dbReference type="EMBL" id="CP063189">
    <property type="protein sequence ID" value="WCZ31855.1"/>
    <property type="molecule type" value="Genomic_DNA"/>
</dbReference>
<feature type="region of interest" description="Disordered" evidence="1">
    <location>
        <begin position="121"/>
        <end position="189"/>
    </location>
</feature>
<protein>
    <recommendedName>
        <fullName evidence="4">Type VII secretion-associated protein</fullName>
    </recommendedName>
</protein>
<name>A0ABY7U5A6_9CORY</name>
<feature type="compositionally biased region" description="Basic and acidic residues" evidence="1">
    <location>
        <begin position="146"/>
        <end position="156"/>
    </location>
</feature>
<evidence type="ECO:0008006" key="4">
    <source>
        <dbReference type="Google" id="ProtNLM"/>
    </source>
</evidence>